<sequence>MLKQLTALEGLPGNLNPNPRCAPINTFTDQPSMEHHPSMADLPYEVLTYILFKAPVKTLIKLRSVSKPLLSLIDSPCFIRLHLRYSIATSSNVTVILRRESELFSVSLESLNAADELAHPLMCYSNRIRVLGSANGLLCITNVAEDIAFWNPSIKKHKVLPFLPVDRPCDHGMSVCGARAYGFGYDSAHDDYKLVRISQFVDLESEGFASEVKVFSLRANEWRRVEEMNYVLCYLKKNGTLACGALHWVVTKKFKLDEVDQIVSFDLTDENFRELPLPKCLEDQRVQIEVGALGDCVSVTADYHDVRVDVWVMKEYRVKESWFMLFSIARTEVVGSFKYLRPLAYSKSGKEVLLVVDNQRLVWYDLRKKRVKNVKILGMPDLFEAEICLASLVPVEASRRGYGKKHNLSEENHKKKRDDFLSEGFKLVL</sequence>
<keyword evidence="3" id="KW-1185">Reference proteome</keyword>
<dbReference type="Proteomes" id="UP000594261">
    <property type="component" value="Chromosome 5"/>
</dbReference>
<reference evidence="2" key="2">
    <citation type="submission" date="2021-01" db="UniProtKB">
        <authorList>
            <consortium name="EnsemblPlants"/>
        </authorList>
    </citation>
    <scope>IDENTIFICATION</scope>
</reference>
<dbReference type="Pfam" id="PF07734">
    <property type="entry name" value="FBA_1"/>
    <property type="match status" value="1"/>
</dbReference>
<accession>A0A7N2LTA5</accession>
<dbReference type="PANTHER" id="PTHR31672:SF13">
    <property type="entry name" value="F-BOX PROTEIN CPR30-LIKE"/>
    <property type="match status" value="1"/>
</dbReference>
<dbReference type="InterPro" id="IPR001810">
    <property type="entry name" value="F-box_dom"/>
</dbReference>
<dbReference type="AlphaFoldDB" id="A0A7N2LTA5"/>
<organism evidence="2 3">
    <name type="scientific">Quercus lobata</name>
    <name type="common">Valley oak</name>
    <dbReference type="NCBI Taxonomy" id="97700"/>
    <lineage>
        <taxon>Eukaryota</taxon>
        <taxon>Viridiplantae</taxon>
        <taxon>Streptophyta</taxon>
        <taxon>Embryophyta</taxon>
        <taxon>Tracheophyta</taxon>
        <taxon>Spermatophyta</taxon>
        <taxon>Magnoliopsida</taxon>
        <taxon>eudicotyledons</taxon>
        <taxon>Gunneridae</taxon>
        <taxon>Pentapetalae</taxon>
        <taxon>rosids</taxon>
        <taxon>fabids</taxon>
        <taxon>Fagales</taxon>
        <taxon>Fagaceae</taxon>
        <taxon>Quercus</taxon>
    </lineage>
</organism>
<dbReference type="Gramene" id="QL05p069347:mrna">
    <property type="protein sequence ID" value="QL05p069347:mrna"/>
    <property type="gene ID" value="QL05p069347"/>
</dbReference>
<dbReference type="OMA" id="CQIDVGY"/>
<dbReference type="SMART" id="SM00256">
    <property type="entry name" value="FBOX"/>
    <property type="match status" value="1"/>
</dbReference>
<proteinExistence type="predicted"/>
<feature type="domain" description="F-box" evidence="1">
    <location>
        <begin position="36"/>
        <end position="81"/>
    </location>
</feature>
<dbReference type="InterPro" id="IPR006527">
    <property type="entry name" value="F-box-assoc_dom_typ1"/>
</dbReference>
<dbReference type="InParanoid" id="A0A7N2LTA5"/>
<dbReference type="PANTHER" id="PTHR31672">
    <property type="entry name" value="BNACNNG10540D PROTEIN"/>
    <property type="match status" value="1"/>
</dbReference>
<evidence type="ECO:0000313" key="2">
    <source>
        <dbReference type="EnsemblPlants" id="QL05p069347:mrna"/>
    </source>
</evidence>
<reference evidence="2 3" key="1">
    <citation type="journal article" date="2016" name="G3 (Bethesda)">
        <title>First Draft Assembly and Annotation of the Genome of a California Endemic Oak Quercus lobata Nee (Fagaceae).</title>
        <authorList>
            <person name="Sork V.L."/>
            <person name="Fitz-Gibbon S.T."/>
            <person name="Puiu D."/>
            <person name="Crepeau M."/>
            <person name="Gugger P.F."/>
            <person name="Sherman R."/>
            <person name="Stevens K."/>
            <person name="Langley C.H."/>
            <person name="Pellegrini M."/>
            <person name="Salzberg S.L."/>
        </authorList>
    </citation>
    <scope>NUCLEOTIDE SEQUENCE [LARGE SCALE GENOMIC DNA]</scope>
    <source>
        <strain evidence="2 3">cv. SW786</strain>
    </source>
</reference>
<evidence type="ECO:0000313" key="3">
    <source>
        <dbReference type="Proteomes" id="UP000594261"/>
    </source>
</evidence>
<dbReference type="PROSITE" id="PS50181">
    <property type="entry name" value="FBOX"/>
    <property type="match status" value="1"/>
</dbReference>
<dbReference type="InterPro" id="IPR017451">
    <property type="entry name" value="F-box-assoc_interact_dom"/>
</dbReference>
<name>A0A7N2LTA5_QUELO</name>
<dbReference type="EnsemblPlants" id="QL05p069347:mrna">
    <property type="protein sequence ID" value="QL05p069347:mrna"/>
    <property type="gene ID" value="QL05p069347"/>
</dbReference>
<dbReference type="InterPro" id="IPR050796">
    <property type="entry name" value="SCF_F-box_component"/>
</dbReference>
<protein>
    <recommendedName>
        <fullName evidence="1">F-box domain-containing protein</fullName>
    </recommendedName>
</protein>
<evidence type="ECO:0000259" key="1">
    <source>
        <dbReference type="PROSITE" id="PS50181"/>
    </source>
</evidence>
<dbReference type="SUPFAM" id="SSF81383">
    <property type="entry name" value="F-box domain"/>
    <property type="match status" value="1"/>
</dbReference>
<dbReference type="Pfam" id="PF00646">
    <property type="entry name" value="F-box"/>
    <property type="match status" value="1"/>
</dbReference>
<dbReference type="EMBL" id="LRBV02000005">
    <property type="status" value="NOT_ANNOTATED_CDS"/>
    <property type="molecule type" value="Genomic_DNA"/>
</dbReference>
<dbReference type="InterPro" id="IPR036047">
    <property type="entry name" value="F-box-like_dom_sf"/>
</dbReference>
<dbReference type="NCBIfam" id="TIGR01640">
    <property type="entry name" value="F_box_assoc_1"/>
    <property type="match status" value="1"/>
</dbReference>